<dbReference type="AlphaFoldDB" id="A0A1E3X9F5"/>
<protein>
    <recommendedName>
        <fullName evidence="13">Adenosylmethionine-8-amino-7-oxononanoate aminotransferase</fullName>
        <ecNumber evidence="13">2.6.1.62</ecNumber>
    </recommendedName>
    <alternativeName>
        <fullName evidence="13">7,8-diamino-pelargonic acid aminotransferase</fullName>
        <shortName evidence="13">DAPA AT</shortName>
        <shortName evidence="13">DAPA aminotransferase</shortName>
    </alternativeName>
    <alternativeName>
        <fullName evidence="13">7,8-diaminononanoate synthase</fullName>
        <shortName evidence="13">DANS</shortName>
    </alternativeName>
    <alternativeName>
        <fullName evidence="13">Diaminopelargonic acid synthase</fullName>
    </alternativeName>
</protein>
<dbReference type="Gene3D" id="3.40.640.10">
    <property type="entry name" value="Type I PLP-dependent aspartate aminotransferase-like (Major domain)"/>
    <property type="match status" value="1"/>
</dbReference>
<comment type="caution">
    <text evidence="13">Lacks conserved residue(s) required for the propagation of feature annotation.</text>
</comment>
<evidence type="ECO:0000256" key="9">
    <source>
        <dbReference type="ARBA" id="ARBA00022756"/>
    </source>
</evidence>
<dbReference type="Gene3D" id="3.90.1150.10">
    <property type="entry name" value="Aspartate Aminotransferase, domain 1"/>
    <property type="match status" value="1"/>
</dbReference>
<dbReference type="GO" id="GO:0005737">
    <property type="term" value="C:cytoplasm"/>
    <property type="evidence" value="ECO:0007669"/>
    <property type="project" value="UniProtKB-SubCell"/>
</dbReference>
<dbReference type="PANTHER" id="PTHR42684:SF17">
    <property type="entry name" value="ADENOSYLMETHIONINE-8-AMINO-7-OXONONANOATE AMINOTRANSFERASE"/>
    <property type="match status" value="1"/>
</dbReference>
<reference evidence="14 15" key="1">
    <citation type="submission" date="2016-07" db="EMBL/GenBank/DDBJ databases">
        <title>Draft genome of Scalindua rubra, obtained from a brine-seawater interface in the Red Sea, sheds light on salt adaptation in anammox bacteria.</title>
        <authorList>
            <person name="Speth D.R."/>
            <person name="Lagkouvardos I."/>
            <person name="Wang Y."/>
            <person name="Qian P.-Y."/>
            <person name="Dutilh B.E."/>
            <person name="Jetten M.S."/>
        </authorList>
    </citation>
    <scope>NUCLEOTIDE SEQUENCE [LARGE SCALE GENOMIC DNA]</scope>
    <source>
        <strain evidence="14">BSI-1</strain>
    </source>
</reference>
<evidence type="ECO:0000256" key="10">
    <source>
        <dbReference type="ARBA" id="ARBA00022898"/>
    </source>
</evidence>
<feature type="binding site" evidence="13">
    <location>
        <begin position="327"/>
        <end position="328"/>
    </location>
    <ligand>
        <name>pyridoxal 5'-phosphate</name>
        <dbReference type="ChEBI" id="CHEBI:597326"/>
    </ligand>
</feature>
<keyword evidence="9 13" id="KW-0093">Biotin biosynthesis</keyword>
<dbReference type="InterPro" id="IPR049704">
    <property type="entry name" value="Aminotrans_3_PPA_site"/>
</dbReference>
<dbReference type="PANTHER" id="PTHR42684">
    <property type="entry name" value="ADENOSYLMETHIONINE-8-AMINO-7-OXONONANOATE AMINOTRANSFERASE"/>
    <property type="match status" value="1"/>
</dbReference>
<dbReference type="InterPro" id="IPR005814">
    <property type="entry name" value="Aminotrans_3"/>
</dbReference>
<dbReference type="Proteomes" id="UP000094056">
    <property type="component" value="Unassembled WGS sequence"/>
</dbReference>
<comment type="caution">
    <text evidence="14">The sequence shown here is derived from an EMBL/GenBank/DDBJ whole genome shotgun (WGS) entry which is preliminary data.</text>
</comment>
<evidence type="ECO:0000256" key="11">
    <source>
        <dbReference type="ARBA" id="ARBA00048449"/>
    </source>
</evidence>
<evidence type="ECO:0000313" key="15">
    <source>
        <dbReference type="Proteomes" id="UP000094056"/>
    </source>
</evidence>
<evidence type="ECO:0000256" key="7">
    <source>
        <dbReference type="ARBA" id="ARBA00022679"/>
    </source>
</evidence>
<comment type="subcellular location">
    <subcellularLocation>
        <location evidence="2 13">Cytoplasm</location>
    </subcellularLocation>
</comment>
<dbReference type="UniPathway" id="UPA00078">
    <property type="reaction ID" value="UER00160"/>
</dbReference>
<proteinExistence type="inferred from homology"/>
<evidence type="ECO:0000256" key="12">
    <source>
        <dbReference type="ARBA" id="ARBA00060970"/>
    </source>
</evidence>
<feature type="binding site" evidence="13">
    <location>
        <position position="262"/>
    </location>
    <ligand>
        <name>pyridoxal 5'-phosphate</name>
        <dbReference type="ChEBI" id="CHEBI:597326"/>
    </ligand>
</feature>
<dbReference type="HAMAP" id="MF_00834">
    <property type="entry name" value="BioA"/>
    <property type="match status" value="1"/>
</dbReference>
<feature type="binding site" evidence="13">
    <location>
        <position position="326"/>
    </location>
    <ligand>
        <name>substrate</name>
    </ligand>
</feature>
<feature type="binding site" evidence="13">
    <location>
        <position position="156"/>
    </location>
    <ligand>
        <name>substrate</name>
    </ligand>
</feature>
<dbReference type="GO" id="GO:0004015">
    <property type="term" value="F:adenosylmethionine-8-amino-7-oxononanoate transaminase activity"/>
    <property type="evidence" value="ECO:0007669"/>
    <property type="project" value="UniProtKB-UniRule"/>
</dbReference>
<dbReference type="FunFam" id="3.40.640.10:FF:000078">
    <property type="entry name" value="Adenosylmethionine-8-amino-7-oxononanoate aminotransferase"/>
    <property type="match status" value="1"/>
</dbReference>
<comment type="subunit">
    <text evidence="4 13">Homodimer.</text>
</comment>
<name>A0A1E3X9F5_9BACT</name>
<keyword evidence="6 13" id="KW-0032">Aminotransferase</keyword>
<evidence type="ECO:0000256" key="2">
    <source>
        <dbReference type="ARBA" id="ARBA00004496"/>
    </source>
</evidence>
<feature type="binding site" evidence="13">
    <location>
        <begin position="123"/>
        <end position="124"/>
    </location>
    <ligand>
        <name>pyridoxal 5'-phosphate</name>
        <dbReference type="ChEBI" id="CHEBI:597326"/>
    </ligand>
</feature>
<dbReference type="PATRIC" id="fig|1872076.5.peg.3081"/>
<feature type="site" description="Participates in the substrate recognition with KAPA and in a stacking interaction with the adenine ring of SAM" evidence="13">
    <location>
        <position position="26"/>
    </location>
</feature>
<evidence type="ECO:0000256" key="5">
    <source>
        <dbReference type="ARBA" id="ARBA00022490"/>
    </source>
</evidence>
<accession>A0A1E3X9F5</accession>
<comment type="pathway">
    <text evidence="3 13">Cofactor biosynthesis; biotin biosynthesis; 7,8-diaminononanoate from 8-amino-7-oxononanoate (SAM route): step 1/1.</text>
</comment>
<dbReference type="InterPro" id="IPR015422">
    <property type="entry name" value="PyrdxlP-dep_Trfase_small"/>
</dbReference>
<dbReference type="NCBIfam" id="TIGR00508">
    <property type="entry name" value="bioA"/>
    <property type="match status" value="1"/>
</dbReference>
<evidence type="ECO:0000256" key="4">
    <source>
        <dbReference type="ARBA" id="ARBA00011738"/>
    </source>
</evidence>
<gene>
    <name evidence="13" type="primary">bioA</name>
    <name evidence="14" type="ORF">SCARUB_02606</name>
</gene>
<evidence type="ECO:0000256" key="1">
    <source>
        <dbReference type="ARBA" id="ARBA00001933"/>
    </source>
</evidence>
<sequence>MQKQAYDEISKEQVENWDKKYLWHPFTQMKDFAREEPLIIVDGEGVILRDINGKKYIDGISSMWCNIHGHRRKEIDDAIKGQLDKVAHTTLLGMSNIPSAKLAKRLVEITPDGLNKIFYSDNGSNAIEIAIKMAFQYWQYKDHKKKINYVSLQYGYHGDSLGAVGVSGIDIFHAVFKPLLLKTFISPSPYCYRCPEGKDKATCSLECLGKLEEILSKNSDTIAAMVIEPLVQGAGGMIVHPQGFLSGVKDLCEKYNILLIADEVMVGFGRTGKMFACSHEDVAPDILAISKGLNGGYMPLAATLATDEIYNAFLGKHSEQKTFFHGHTYTGNPLACAAALANIDIFENEKVIEGLEPKIEALQERLAQFRDLKSVGNARQCGLIAGIELVRNKETKEPYSWEEKIGIKVSYEARQRGLITRPLGNVMVVMPPLSIEISELNNMMDILYESIESVTETS</sequence>
<evidence type="ECO:0000313" key="14">
    <source>
        <dbReference type="EMBL" id="ODS32257.1"/>
    </source>
</evidence>
<organism evidence="14 15">
    <name type="scientific">Candidatus Scalindua rubra</name>
    <dbReference type="NCBI Taxonomy" id="1872076"/>
    <lineage>
        <taxon>Bacteria</taxon>
        <taxon>Pseudomonadati</taxon>
        <taxon>Planctomycetota</taxon>
        <taxon>Candidatus Brocadiia</taxon>
        <taxon>Candidatus Brocadiales</taxon>
        <taxon>Candidatus Scalinduaceae</taxon>
        <taxon>Candidatus Scalindua</taxon>
    </lineage>
</organism>
<comment type="catalytic activity">
    <reaction evidence="11 13">
        <text>(8S)-8-amino-7-oxononanoate + S-adenosyl-L-methionine = S-adenosyl-4-methylsulfanyl-2-oxobutanoate + (7R,8S)-7,8-diammoniononanoate</text>
        <dbReference type="Rhea" id="RHEA:16861"/>
        <dbReference type="ChEBI" id="CHEBI:16490"/>
        <dbReference type="ChEBI" id="CHEBI:59789"/>
        <dbReference type="ChEBI" id="CHEBI:149468"/>
        <dbReference type="ChEBI" id="CHEBI:149469"/>
        <dbReference type="EC" id="2.6.1.62"/>
    </reaction>
</comment>
<dbReference type="GO" id="GO:0009102">
    <property type="term" value="P:biotin biosynthetic process"/>
    <property type="evidence" value="ECO:0007669"/>
    <property type="project" value="UniProtKB-UniRule"/>
</dbReference>
<dbReference type="GO" id="GO:0030170">
    <property type="term" value="F:pyridoxal phosphate binding"/>
    <property type="evidence" value="ECO:0007669"/>
    <property type="project" value="UniProtKB-UniRule"/>
</dbReference>
<keyword evidence="8 13" id="KW-0949">S-adenosyl-L-methionine</keyword>
<dbReference type="EMBL" id="MAYW01000070">
    <property type="protein sequence ID" value="ODS32257.1"/>
    <property type="molecule type" value="Genomic_DNA"/>
</dbReference>
<dbReference type="InterPro" id="IPR015424">
    <property type="entry name" value="PyrdxlP-dep_Trfase"/>
</dbReference>
<feature type="binding site" evidence="13">
    <location>
        <position position="291"/>
    </location>
    <ligand>
        <name>substrate</name>
    </ligand>
</feature>
<comment type="function">
    <text evidence="13">Catalyzes the transfer of the alpha-amino group from S-adenosyl-L-methionine (SAM) to 7-keto-8-aminopelargonic acid (KAPA) to form 7,8-diaminopelargonic acid (DAPA). It is the only aminotransferase known to utilize SAM as an amino donor.</text>
</comment>
<dbReference type="EC" id="2.6.1.62" evidence="13"/>
<dbReference type="InterPro" id="IPR015421">
    <property type="entry name" value="PyrdxlP-dep_Trfase_major"/>
</dbReference>
<evidence type="ECO:0000256" key="8">
    <source>
        <dbReference type="ARBA" id="ARBA00022691"/>
    </source>
</evidence>
<evidence type="ECO:0000256" key="13">
    <source>
        <dbReference type="HAMAP-Rule" id="MF_00834"/>
    </source>
</evidence>
<comment type="cofactor">
    <cofactor evidence="1 13">
        <name>pyridoxal 5'-phosphate</name>
        <dbReference type="ChEBI" id="CHEBI:597326"/>
    </cofactor>
</comment>
<comment type="similarity">
    <text evidence="12 13">Belongs to the class-III pyridoxal-phosphate-dependent aminotransferase family. BioA subfamily.</text>
</comment>
<evidence type="ECO:0000256" key="3">
    <source>
        <dbReference type="ARBA" id="ARBA00005063"/>
    </source>
</evidence>
<dbReference type="CDD" id="cd00610">
    <property type="entry name" value="OAT_like"/>
    <property type="match status" value="1"/>
</dbReference>
<dbReference type="PROSITE" id="PS00600">
    <property type="entry name" value="AA_TRANSFER_CLASS_3"/>
    <property type="match status" value="1"/>
</dbReference>
<keyword evidence="10 13" id="KW-0663">Pyridoxal phosphate</keyword>
<keyword evidence="7 13" id="KW-0808">Transferase</keyword>
<dbReference type="SUPFAM" id="SSF53383">
    <property type="entry name" value="PLP-dependent transferases"/>
    <property type="match status" value="1"/>
</dbReference>
<feature type="binding site" evidence="13">
    <location>
        <position position="421"/>
    </location>
    <ligand>
        <name>substrate</name>
    </ligand>
</feature>
<feature type="modified residue" description="N6-(pyridoxal phosphate)lysine" evidence="13">
    <location>
        <position position="291"/>
    </location>
</feature>
<evidence type="ECO:0000256" key="6">
    <source>
        <dbReference type="ARBA" id="ARBA00022576"/>
    </source>
</evidence>
<keyword evidence="5 13" id="KW-0963">Cytoplasm</keyword>
<dbReference type="Pfam" id="PF00202">
    <property type="entry name" value="Aminotran_3"/>
    <property type="match status" value="1"/>
</dbReference>
<dbReference type="InterPro" id="IPR005815">
    <property type="entry name" value="BioA"/>
</dbReference>